<accession>A0A444WJ11</accession>
<evidence type="ECO:0000313" key="2">
    <source>
        <dbReference type="EMBL" id="RYJ45724.1"/>
    </source>
</evidence>
<feature type="domain" description="NadR/Ttd14 AAA" evidence="1">
    <location>
        <begin position="6"/>
        <end position="169"/>
    </location>
</feature>
<dbReference type="RefSeq" id="WP_129749489.1">
    <property type="nucleotide sequence ID" value="NZ_JUIW01000001.1"/>
</dbReference>
<dbReference type="OrthoDB" id="5638848at2"/>
<protein>
    <submittedName>
        <fullName evidence="2">ATPase-like protein</fullName>
    </submittedName>
</protein>
<name>A0A444WJ11_9FLAO</name>
<dbReference type="InterPro" id="IPR038727">
    <property type="entry name" value="NadR/Ttd14_AAA_dom"/>
</dbReference>
<evidence type="ECO:0000313" key="3">
    <source>
        <dbReference type="Proteomes" id="UP000289775"/>
    </source>
</evidence>
<reference evidence="2 3" key="1">
    <citation type="submission" date="2014-12" db="EMBL/GenBank/DDBJ databases">
        <title>Genome sequence of Flavobacterium beibuense RSKm HC5.</title>
        <authorList>
            <person name="Kim J.F."/>
            <person name="Song J.Y."/>
            <person name="Kwak M.-J."/>
            <person name="Lee S.-W."/>
        </authorList>
    </citation>
    <scope>NUCLEOTIDE SEQUENCE [LARGE SCALE GENOMIC DNA]</scope>
    <source>
        <strain evidence="2 3">RSKm HC5</strain>
    </source>
</reference>
<dbReference type="Proteomes" id="UP000289775">
    <property type="component" value="Unassembled WGS sequence"/>
</dbReference>
<dbReference type="EMBL" id="JUIW01000001">
    <property type="protein sequence ID" value="RYJ45724.1"/>
    <property type="molecule type" value="Genomic_DNA"/>
</dbReference>
<sequence length="178" mass="20655">MKKEIVVIIGGPGSGKTSIIDELIKKGHICYPEVSREVTLEARIQGIEQLFLEKPLLFSELLLEGRKKQHADALQEESRIVFLDRGIPDVLAYMHYIGDSYPVAFDDACKEYRYTKIFFLPPWEEIYSPDEERYENWEQAKLIADHLVETYTNYGYNLIEVPKDTVDNRILFILGHLS</sequence>
<keyword evidence="3" id="KW-1185">Reference proteome</keyword>
<gene>
    <name evidence="2" type="ORF">NU09_0316</name>
</gene>
<dbReference type="Pfam" id="PF13521">
    <property type="entry name" value="AAA_28"/>
    <property type="match status" value="1"/>
</dbReference>
<dbReference type="InterPro" id="IPR027417">
    <property type="entry name" value="P-loop_NTPase"/>
</dbReference>
<organism evidence="2 3">
    <name type="scientific">Flavobacterium beibuense</name>
    <dbReference type="NCBI Taxonomy" id="657326"/>
    <lineage>
        <taxon>Bacteria</taxon>
        <taxon>Pseudomonadati</taxon>
        <taxon>Bacteroidota</taxon>
        <taxon>Flavobacteriia</taxon>
        <taxon>Flavobacteriales</taxon>
        <taxon>Flavobacteriaceae</taxon>
        <taxon>Flavobacterium</taxon>
    </lineage>
</organism>
<dbReference type="SUPFAM" id="SSF52540">
    <property type="entry name" value="P-loop containing nucleoside triphosphate hydrolases"/>
    <property type="match status" value="1"/>
</dbReference>
<proteinExistence type="predicted"/>
<dbReference type="AlphaFoldDB" id="A0A444WJ11"/>
<dbReference type="Gene3D" id="3.40.50.300">
    <property type="entry name" value="P-loop containing nucleotide triphosphate hydrolases"/>
    <property type="match status" value="1"/>
</dbReference>
<comment type="caution">
    <text evidence="2">The sequence shown here is derived from an EMBL/GenBank/DDBJ whole genome shotgun (WGS) entry which is preliminary data.</text>
</comment>
<evidence type="ECO:0000259" key="1">
    <source>
        <dbReference type="Pfam" id="PF13521"/>
    </source>
</evidence>